<dbReference type="EMBL" id="CP045894">
    <property type="protein sequence ID" value="QQP54574.1"/>
    <property type="molecule type" value="Genomic_DNA"/>
</dbReference>
<name>A0A7T8QTL2_CALRO</name>
<evidence type="ECO:0000313" key="7">
    <source>
        <dbReference type="EMBL" id="QQP54574.1"/>
    </source>
</evidence>
<evidence type="ECO:0000256" key="1">
    <source>
        <dbReference type="ARBA" id="ARBA00004245"/>
    </source>
</evidence>
<keyword evidence="6" id="KW-0206">Cytoskeleton</keyword>
<evidence type="ECO:0000256" key="4">
    <source>
        <dbReference type="ARBA" id="ARBA00023017"/>
    </source>
</evidence>
<dbReference type="GO" id="GO:0030286">
    <property type="term" value="C:dynein complex"/>
    <property type="evidence" value="ECO:0007669"/>
    <property type="project" value="UniProtKB-KW"/>
</dbReference>
<dbReference type="OrthoDB" id="27603at2759"/>
<sequence length="76" mass="8525">IILASAIGSWMEIRSILTSFASLSRNPIYGHNGCLCVAMTTPWNIIDQLHNWASILQDHIDKLELSAERTKTLQSE</sequence>
<keyword evidence="4" id="KW-0243">Dynein</keyword>
<evidence type="ECO:0000256" key="2">
    <source>
        <dbReference type="ARBA" id="ARBA00022490"/>
    </source>
</evidence>
<dbReference type="GO" id="GO:0005874">
    <property type="term" value="C:microtubule"/>
    <property type="evidence" value="ECO:0007669"/>
    <property type="project" value="UniProtKB-KW"/>
</dbReference>
<protein>
    <submittedName>
        <fullName evidence="7">Cytoplasmic dynein 1 light intermediate chain 2</fullName>
    </submittedName>
</protein>
<organism evidence="7 8">
    <name type="scientific">Caligus rogercresseyi</name>
    <name type="common">Sea louse</name>
    <dbReference type="NCBI Taxonomy" id="217165"/>
    <lineage>
        <taxon>Eukaryota</taxon>
        <taxon>Metazoa</taxon>
        <taxon>Ecdysozoa</taxon>
        <taxon>Arthropoda</taxon>
        <taxon>Crustacea</taxon>
        <taxon>Multicrustacea</taxon>
        <taxon>Hexanauplia</taxon>
        <taxon>Copepoda</taxon>
        <taxon>Siphonostomatoida</taxon>
        <taxon>Caligidae</taxon>
        <taxon>Caligus</taxon>
    </lineage>
</organism>
<dbReference type="InterPro" id="IPR022780">
    <property type="entry name" value="Dynein_light_int_chain"/>
</dbReference>
<accession>A0A7T8QTL2</accession>
<proteinExistence type="predicted"/>
<keyword evidence="2" id="KW-0963">Cytoplasm</keyword>
<evidence type="ECO:0000313" key="8">
    <source>
        <dbReference type="Proteomes" id="UP000595437"/>
    </source>
</evidence>
<dbReference type="Proteomes" id="UP000595437">
    <property type="component" value="Chromosome 5"/>
</dbReference>
<gene>
    <name evidence="7" type="ORF">FKW44_007447</name>
</gene>
<reference evidence="8" key="1">
    <citation type="submission" date="2021-01" db="EMBL/GenBank/DDBJ databases">
        <title>Caligus Genome Assembly.</title>
        <authorList>
            <person name="Gallardo-Escarate C."/>
        </authorList>
    </citation>
    <scope>NUCLEOTIDE SEQUENCE [LARGE SCALE GENOMIC DNA]</scope>
</reference>
<feature type="non-terminal residue" evidence="7">
    <location>
        <position position="76"/>
    </location>
</feature>
<keyword evidence="3" id="KW-0493">Microtubule</keyword>
<dbReference type="Pfam" id="PF05783">
    <property type="entry name" value="DLIC"/>
    <property type="match status" value="1"/>
</dbReference>
<keyword evidence="8" id="KW-1185">Reference proteome</keyword>
<comment type="subcellular location">
    <subcellularLocation>
        <location evidence="1">Cytoplasm</location>
        <location evidence="1">Cytoskeleton</location>
    </subcellularLocation>
</comment>
<keyword evidence="5" id="KW-0505">Motor protein</keyword>
<feature type="non-terminal residue" evidence="7">
    <location>
        <position position="1"/>
    </location>
</feature>
<evidence type="ECO:0000256" key="3">
    <source>
        <dbReference type="ARBA" id="ARBA00022701"/>
    </source>
</evidence>
<evidence type="ECO:0000256" key="6">
    <source>
        <dbReference type="ARBA" id="ARBA00023212"/>
    </source>
</evidence>
<evidence type="ECO:0000256" key="5">
    <source>
        <dbReference type="ARBA" id="ARBA00023175"/>
    </source>
</evidence>
<dbReference type="AlphaFoldDB" id="A0A7T8QTL2"/>